<name>A0AAD8HAD1_9APIA</name>
<reference evidence="2" key="2">
    <citation type="submission" date="2023-05" db="EMBL/GenBank/DDBJ databases">
        <authorList>
            <person name="Schelkunov M.I."/>
        </authorList>
    </citation>
    <scope>NUCLEOTIDE SEQUENCE</scope>
    <source>
        <strain evidence="2">Hsosn_3</strain>
        <tissue evidence="2">Leaf</tissue>
    </source>
</reference>
<proteinExistence type="predicted"/>
<dbReference type="InterPro" id="IPR032675">
    <property type="entry name" value="LRR_dom_sf"/>
</dbReference>
<organism evidence="2 3">
    <name type="scientific">Heracleum sosnowskyi</name>
    <dbReference type="NCBI Taxonomy" id="360622"/>
    <lineage>
        <taxon>Eukaryota</taxon>
        <taxon>Viridiplantae</taxon>
        <taxon>Streptophyta</taxon>
        <taxon>Embryophyta</taxon>
        <taxon>Tracheophyta</taxon>
        <taxon>Spermatophyta</taxon>
        <taxon>Magnoliopsida</taxon>
        <taxon>eudicotyledons</taxon>
        <taxon>Gunneridae</taxon>
        <taxon>Pentapetalae</taxon>
        <taxon>asterids</taxon>
        <taxon>campanulids</taxon>
        <taxon>Apiales</taxon>
        <taxon>Apiaceae</taxon>
        <taxon>Apioideae</taxon>
        <taxon>apioid superclade</taxon>
        <taxon>Tordylieae</taxon>
        <taxon>Tordyliinae</taxon>
        <taxon>Heracleum</taxon>
    </lineage>
</organism>
<sequence>MKIKCLPLELNNLINLQEMILSSNNFTGKLPDFRSWKQLDKLEIIASGFEGPIPSSISILQNLTELRISNLNGGVSQFPQLENMTQLKILMLRSCNISGEIPNYLSELSRLQKLDLSFNNLAGEINSDFSGAPSLATLQIDLSYNNFTFEPQGCRESLNLFRSYGNNMTHSNCLIVPCTKDLYSLHINCGGKEVTIGKITYEADEASIGPAKFYYQGRWGTSNTGYVDGIDTTSEEYTANNVSILRMNDFKLYTRAHLSPLSLTYYGRCLANGNYTVTLHFAEIVFRNNRSYWSLGRRMFDVYVQDELHRKDYDIEHEAKGVDKAVELKINAVVKDNTLQIRFVYTGKGTTATPTKGTYGPLISAISIESGKI</sequence>
<dbReference type="FunFam" id="2.60.120.430:FF:000004">
    <property type="entry name" value="Putative leucine-rich repeat receptor-like serine/threonine-protein kinase"/>
    <property type="match status" value="1"/>
</dbReference>
<dbReference type="Pfam" id="PF11721">
    <property type="entry name" value="Malectin"/>
    <property type="match status" value="1"/>
</dbReference>
<reference evidence="2" key="1">
    <citation type="submission" date="2023-02" db="EMBL/GenBank/DDBJ databases">
        <title>Genome of toxic invasive species Heracleum sosnowskyi carries increased number of genes despite the absence of recent whole-genome duplications.</title>
        <authorList>
            <person name="Schelkunov M."/>
            <person name="Shtratnikova V."/>
            <person name="Makarenko M."/>
            <person name="Klepikova A."/>
            <person name="Omelchenko D."/>
            <person name="Novikova G."/>
            <person name="Obukhova E."/>
            <person name="Bogdanov V."/>
            <person name="Penin A."/>
            <person name="Logacheva M."/>
        </authorList>
    </citation>
    <scope>NUCLEOTIDE SEQUENCE</scope>
    <source>
        <strain evidence="2">Hsosn_3</strain>
        <tissue evidence="2">Leaf</tissue>
    </source>
</reference>
<dbReference type="AlphaFoldDB" id="A0AAD8HAD1"/>
<keyword evidence="2" id="KW-0418">Kinase</keyword>
<dbReference type="InterPro" id="IPR001611">
    <property type="entry name" value="Leu-rich_rpt"/>
</dbReference>
<evidence type="ECO:0000313" key="3">
    <source>
        <dbReference type="Proteomes" id="UP001237642"/>
    </source>
</evidence>
<keyword evidence="2" id="KW-0808">Transferase</keyword>
<protein>
    <submittedName>
        <fullName evidence="2">Leucine-rich repeat receptor-like serine/threonine-protein kinase</fullName>
    </submittedName>
</protein>
<dbReference type="Gene3D" id="2.60.120.430">
    <property type="entry name" value="Galactose-binding lectin"/>
    <property type="match status" value="1"/>
</dbReference>
<gene>
    <name evidence="2" type="ORF">POM88_038837</name>
</gene>
<feature type="domain" description="Malectin" evidence="1">
    <location>
        <begin position="184"/>
        <end position="366"/>
    </location>
</feature>
<dbReference type="Gene3D" id="3.80.10.10">
    <property type="entry name" value="Ribonuclease Inhibitor"/>
    <property type="match status" value="2"/>
</dbReference>
<dbReference type="SUPFAM" id="SSF52058">
    <property type="entry name" value="L domain-like"/>
    <property type="match status" value="1"/>
</dbReference>
<comment type="caution">
    <text evidence="2">The sequence shown here is derived from an EMBL/GenBank/DDBJ whole genome shotgun (WGS) entry which is preliminary data.</text>
</comment>
<evidence type="ECO:0000313" key="2">
    <source>
        <dbReference type="EMBL" id="KAK1363276.1"/>
    </source>
</evidence>
<evidence type="ECO:0000259" key="1">
    <source>
        <dbReference type="Pfam" id="PF11721"/>
    </source>
</evidence>
<dbReference type="Proteomes" id="UP001237642">
    <property type="component" value="Unassembled WGS sequence"/>
</dbReference>
<dbReference type="Pfam" id="PF00560">
    <property type="entry name" value="LRR_1"/>
    <property type="match status" value="3"/>
</dbReference>
<accession>A0AAD8HAD1</accession>
<dbReference type="InterPro" id="IPR021720">
    <property type="entry name" value="Malectin_dom"/>
</dbReference>
<dbReference type="PANTHER" id="PTHR34081">
    <property type="entry name" value="MALECTIN DOMAIN-CONTAINING PROTEIN"/>
    <property type="match status" value="1"/>
</dbReference>
<dbReference type="PANTHER" id="PTHR34081:SF1">
    <property type="entry name" value="MALECTIN, LEUCINE-RICH REPEAT DOMAIN, L DOMAIN-LIKE PROTEIN-RELATED"/>
    <property type="match status" value="1"/>
</dbReference>
<dbReference type="EMBL" id="JAUIZM010000009">
    <property type="protein sequence ID" value="KAK1363276.1"/>
    <property type="molecule type" value="Genomic_DNA"/>
</dbReference>
<dbReference type="GO" id="GO:0016301">
    <property type="term" value="F:kinase activity"/>
    <property type="evidence" value="ECO:0007669"/>
    <property type="project" value="UniProtKB-KW"/>
</dbReference>
<keyword evidence="2" id="KW-0675">Receptor</keyword>
<keyword evidence="3" id="KW-1185">Reference proteome</keyword>